<dbReference type="SUPFAM" id="SSF46955">
    <property type="entry name" value="Putative DNA-binding domain"/>
    <property type="match status" value="1"/>
</dbReference>
<dbReference type="PANTHER" id="PTHR30204">
    <property type="entry name" value="REDOX-CYCLING DRUG-SENSING TRANSCRIPTIONAL ACTIVATOR SOXR"/>
    <property type="match status" value="1"/>
</dbReference>
<keyword evidence="2" id="KW-0805">Transcription regulation</keyword>
<reference evidence="6 7" key="1">
    <citation type="submission" date="2021-01" db="EMBL/GenBank/DDBJ databases">
        <title>Genomics of switchgrass bacterial isolates.</title>
        <authorList>
            <person name="Shade A."/>
        </authorList>
    </citation>
    <scope>NUCLEOTIDE SEQUENCE [LARGE SCALE GENOMIC DNA]</scope>
    <source>
        <strain evidence="6 7">PvP111</strain>
    </source>
</reference>
<organism evidence="6 7">
    <name type="scientific">Rhodococcoides corynebacterioides</name>
    <dbReference type="NCBI Taxonomy" id="53972"/>
    <lineage>
        <taxon>Bacteria</taxon>
        <taxon>Bacillati</taxon>
        <taxon>Actinomycetota</taxon>
        <taxon>Actinomycetes</taxon>
        <taxon>Mycobacteriales</taxon>
        <taxon>Nocardiaceae</taxon>
        <taxon>Rhodococcoides</taxon>
    </lineage>
</organism>
<keyword evidence="3 6" id="KW-0238">DNA-binding</keyword>
<keyword evidence="1" id="KW-0678">Repressor</keyword>
<evidence type="ECO:0000256" key="3">
    <source>
        <dbReference type="ARBA" id="ARBA00023125"/>
    </source>
</evidence>
<dbReference type="InterPro" id="IPR000551">
    <property type="entry name" value="MerR-type_HTH_dom"/>
</dbReference>
<evidence type="ECO:0000256" key="1">
    <source>
        <dbReference type="ARBA" id="ARBA00022491"/>
    </source>
</evidence>
<evidence type="ECO:0000256" key="4">
    <source>
        <dbReference type="ARBA" id="ARBA00023163"/>
    </source>
</evidence>
<sequence>MHAAALDAFVALRRGHGYTPAVEIMRAVHARDDASAYRTIDAGHAALHTERRTYSDTADALEYLSTAAPRPIEGRPMTVGELARRLDLHPATLRAWEAEGIVRPTRSPTTGYREYDAEAVRDAEIARQLRRGDYRLSQVADFLTSLRGAGGVDALRSFLDAWQTRLTARSHDFLVGAARLDAYLRLRDHR</sequence>
<dbReference type="Proteomes" id="UP000703038">
    <property type="component" value="Unassembled WGS sequence"/>
</dbReference>
<dbReference type="InterPro" id="IPR009061">
    <property type="entry name" value="DNA-bd_dom_put_sf"/>
</dbReference>
<dbReference type="EMBL" id="JAFBBK010000001">
    <property type="protein sequence ID" value="MBM7415501.1"/>
    <property type="molecule type" value="Genomic_DNA"/>
</dbReference>
<gene>
    <name evidence="6" type="ORF">JOE42_002234</name>
</gene>
<dbReference type="PROSITE" id="PS50937">
    <property type="entry name" value="HTH_MERR_2"/>
    <property type="match status" value="1"/>
</dbReference>
<feature type="domain" description="HTH merR-type" evidence="5">
    <location>
        <begin position="76"/>
        <end position="145"/>
    </location>
</feature>
<dbReference type="GO" id="GO:0003677">
    <property type="term" value="F:DNA binding"/>
    <property type="evidence" value="ECO:0007669"/>
    <property type="project" value="UniProtKB-KW"/>
</dbReference>
<dbReference type="PROSITE" id="PS00552">
    <property type="entry name" value="HTH_MERR_1"/>
    <property type="match status" value="1"/>
</dbReference>
<comment type="caution">
    <text evidence="6">The sequence shown here is derived from an EMBL/GenBank/DDBJ whole genome shotgun (WGS) entry which is preliminary data.</text>
</comment>
<evidence type="ECO:0000259" key="5">
    <source>
        <dbReference type="PROSITE" id="PS50937"/>
    </source>
</evidence>
<accession>A0ABS2KW61</accession>
<dbReference type="Gene3D" id="1.10.1660.10">
    <property type="match status" value="1"/>
</dbReference>
<evidence type="ECO:0000313" key="7">
    <source>
        <dbReference type="Proteomes" id="UP000703038"/>
    </source>
</evidence>
<protein>
    <submittedName>
        <fullName evidence="6">DNA-binding transcriptional MerR regulator</fullName>
    </submittedName>
</protein>
<evidence type="ECO:0000256" key="2">
    <source>
        <dbReference type="ARBA" id="ARBA00023015"/>
    </source>
</evidence>
<evidence type="ECO:0000313" key="6">
    <source>
        <dbReference type="EMBL" id="MBM7415501.1"/>
    </source>
</evidence>
<keyword evidence="7" id="KW-1185">Reference proteome</keyword>
<dbReference type="PANTHER" id="PTHR30204:SF69">
    <property type="entry name" value="MERR-FAMILY TRANSCRIPTIONAL REGULATOR"/>
    <property type="match status" value="1"/>
</dbReference>
<name>A0ABS2KW61_9NOCA</name>
<dbReference type="SMART" id="SM00422">
    <property type="entry name" value="HTH_MERR"/>
    <property type="match status" value="1"/>
</dbReference>
<dbReference type="InterPro" id="IPR047057">
    <property type="entry name" value="MerR_fam"/>
</dbReference>
<keyword evidence="4" id="KW-0804">Transcription</keyword>
<dbReference type="Pfam" id="PF13411">
    <property type="entry name" value="MerR_1"/>
    <property type="match status" value="1"/>
</dbReference>
<proteinExistence type="predicted"/>